<protein>
    <submittedName>
        <fullName evidence="1">Uncharacterized protein</fullName>
    </submittedName>
</protein>
<dbReference type="RefSeq" id="WP_014364133.1">
    <property type="nucleotide sequence ID" value="NC_016929.1"/>
</dbReference>
<organism evidence="1 2">
    <name type="scientific">Rickettsia canadensis str. CA410</name>
    <dbReference type="NCBI Taxonomy" id="1105107"/>
    <lineage>
        <taxon>Bacteria</taxon>
        <taxon>Pseudomonadati</taxon>
        <taxon>Pseudomonadota</taxon>
        <taxon>Alphaproteobacteria</taxon>
        <taxon>Rickettsiales</taxon>
        <taxon>Rickettsiaceae</taxon>
        <taxon>Rickettsieae</taxon>
        <taxon>Rickettsia</taxon>
        <taxon>belli group</taxon>
    </lineage>
</organism>
<evidence type="ECO:0000313" key="2">
    <source>
        <dbReference type="Proteomes" id="UP000007878"/>
    </source>
</evidence>
<sequence>MKVLKLFIFILLIAKNFYALSISTNEQQATLECEEEQADKKTLINAWYINEP</sequence>
<name>A0ABM5MU46_RICCA</name>
<keyword evidence="2" id="KW-1185">Reference proteome</keyword>
<dbReference type="Proteomes" id="UP000007878">
    <property type="component" value="Chromosome"/>
</dbReference>
<gene>
    <name evidence="1" type="ORF">RCA_04120</name>
</gene>
<proteinExistence type="predicted"/>
<reference evidence="2" key="1">
    <citation type="submission" date="2012-02" db="EMBL/GenBank/DDBJ databases">
        <title>Complete genome sequence of Rickettsia parkeri strain Portsmouth.</title>
        <authorList>
            <person name="Johnson S.L."/>
            <person name="Munk A.C."/>
            <person name="Han S."/>
            <person name="Bruce D.C."/>
            <person name="Dasch G.A."/>
        </authorList>
    </citation>
    <scope>NUCLEOTIDE SEQUENCE [LARGE SCALE GENOMIC DNA]</scope>
    <source>
        <strain evidence="2">CA410</strain>
    </source>
</reference>
<evidence type="ECO:0000313" key="1">
    <source>
        <dbReference type="EMBL" id="AFB21381.1"/>
    </source>
</evidence>
<dbReference type="EMBL" id="CP003304">
    <property type="protein sequence ID" value="AFB21381.1"/>
    <property type="molecule type" value="Genomic_DNA"/>
</dbReference>
<accession>A0ABM5MU46</accession>